<organism evidence="2 3">
    <name type="scientific">Corallococcus praedator</name>
    <dbReference type="NCBI Taxonomy" id="2316724"/>
    <lineage>
        <taxon>Bacteria</taxon>
        <taxon>Pseudomonadati</taxon>
        <taxon>Myxococcota</taxon>
        <taxon>Myxococcia</taxon>
        <taxon>Myxococcales</taxon>
        <taxon>Cystobacterineae</taxon>
        <taxon>Myxococcaceae</taxon>
        <taxon>Corallococcus</taxon>
    </lineage>
</organism>
<feature type="compositionally biased region" description="Low complexity" evidence="1">
    <location>
        <begin position="1162"/>
        <end position="1174"/>
    </location>
</feature>
<protein>
    <submittedName>
        <fullName evidence="2">Uncharacterized protein</fullName>
    </submittedName>
</protein>
<comment type="caution">
    <text evidence="2">The sequence shown here is derived from an EMBL/GenBank/DDBJ whole genome shotgun (WGS) entry which is preliminary data.</text>
</comment>
<accession>A0ABX9QFQ7</accession>
<reference evidence="2 3" key="1">
    <citation type="submission" date="2018-09" db="EMBL/GenBank/DDBJ databases">
        <authorList>
            <person name="Livingstone P.G."/>
            <person name="Whitworth D.E."/>
        </authorList>
    </citation>
    <scope>NUCLEOTIDE SEQUENCE [LARGE SCALE GENOMIC DNA]</scope>
    <source>
        <strain evidence="2 3">CA031B</strain>
    </source>
</reference>
<feature type="region of interest" description="Disordered" evidence="1">
    <location>
        <begin position="1143"/>
        <end position="1174"/>
    </location>
</feature>
<feature type="compositionally biased region" description="Polar residues" evidence="1">
    <location>
        <begin position="1143"/>
        <end position="1161"/>
    </location>
</feature>
<dbReference type="Proteomes" id="UP000278907">
    <property type="component" value="Unassembled WGS sequence"/>
</dbReference>
<dbReference type="EMBL" id="RAWI01000208">
    <property type="protein sequence ID" value="RKI02505.1"/>
    <property type="molecule type" value="Genomic_DNA"/>
</dbReference>
<evidence type="ECO:0000313" key="2">
    <source>
        <dbReference type="EMBL" id="RKI02505.1"/>
    </source>
</evidence>
<name>A0ABX9QFQ7_9BACT</name>
<feature type="compositionally biased region" description="Low complexity" evidence="1">
    <location>
        <begin position="1324"/>
        <end position="1338"/>
    </location>
</feature>
<feature type="region of interest" description="Disordered" evidence="1">
    <location>
        <begin position="1309"/>
        <end position="1347"/>
    </location>
</feature>
<keyword evidence="3" id="KW-1185">Reference proteome</keyword>
<evidence type="ECO:0000256" key="1">
    <source>
        <dbReference type="SAM" id="MobiDB-lite"/>
    </source>
</evidence>
<gene>
    <name evidence="2" type="ORF">D7Y13_24445</name>
</gene>
<sequence length="1632" mass="177827">MKLYGQLETSEPSSLEACTLVLGQTPNAPLFTAEITSPQGGFFFQKITASALPFPLSLHVLLAGTPVVEHTFADKAALNAVLVAESKSAEANRLVILQLPARAPAVKVAPRTQVTATMEPASASRATLEASQQTRLVTAAAPKQEVEFISVLGAVESSAGSVSGYTLEVSCPDTIAGDSEVTPIHQERLLGPTGAFQLELAVTGRFSTSPLTFVVRTPNGLPTRLISPTHLTVSQAAKLALVKVQVEPFSPIVLVPGSSAASATRVLKGRLVDPTGRALKRQQILFQALRGDGTSTPLKISLAAVTTHSSGNFSVVVPNAPFLGAHAVVSSRPEEELPIALNADGTFPAFTLLVVETGSTAEDGGGEDDCACHDPTPRLPGTEELVANESSYSQDIGGSCVNFTVPNRTLEEFSHYAIVRTTDPRGQLVPIREAPAWEWNGDTSDPVGYARHLHRTLRQTLGTKNPLRWDDDATDYELYQAVSLAHGHVLHFKQTFKADGYSMGDLLYSLPLAPGQKKQLVIYDWNREDGASRDEATVAEEGLTHNLSRDRDIDEILSGTVQESMRGGSSAKTRGFSFGLGGAGSGSKNGVAVGLSTGFSISGGSGTSSAWQDNTRDMTSSLHNRLRDATMQATSSVRSQRATVVTSAKQGESLSVQTEVVANHNHCHALTIQYFEILRHFVIEQQVVDVQECLFVPLMMSLFTDAKILRWRECLSEHLLYSAETTRGRELRQGFDALERIARNYQGTDFPRRVEPSGAVTFLPFSEESIEEFSGELQLRLTLSRPADHADGTIDAAAWATLSHVFLGLDIQGIRNLFLKLSIEERERAFQTQHAPALARNFVEQLRFEAILANGTTVKDLRLDCTLLTDYAPGRPLTVSVRTTRTTDLKALKAGVAQQPFSGTPADLKRSQIVGLRLSAPSVSLSGSFAVLDRGTLRYRTPHFSGTLVNDQAIRNDIGFADQLFLPTPMKPEEQRNPWQEDQRLAQQLRDHLNQENLEYYHHAIWCHGITPHRRYMMLDRIHLAQDDFNSIYAQRGVLGRSLASLVENRLLGVAGNSLVFPVARGLNLDPTYEMGTPDQGGSGAIAHASLLEHYQTEAEREGGQGSVFRLSVPTPGVFAEAVRGACNACERIDDTRFWRWEQSPTDEPTAINPVSTDSRYQTPQSTTPTSLPQPIVNIQNAPAAPDPTGVGSLLTALGQVSPFANLTGLDQNQKNALAAMTSNQETARAFGEMATKLALSAQSSRNSAVLNEQIDKAFPASKAPAKNQEWKERLLNAQLGGESLASGLRASPLEQLDLRQTIDAVRGSPGMEVDVGPSQVAVRNRSGARRGSSATSTPEVSDEQSPATEWPFIEGYSQITALYPRLTQILESSSVFRQSVIEPFSGPSAAVPLIIEVHPTATNGIDGQCIIEVRDPSDTTTPGGTWISLLRLTRDLAGFDMARDVRIRVLIAMRGQATSHPGGMLLIISHEWALHGLGCRETILRARSEAWTLKALRDFYVAEVSSHQHHRQIGASTNATYEAVNNDLERLLNEMTPLVMTRIKPAYIDGQSQLLPLPTRAVAPLPSRIYNLNHQHSLYTAYQMFVFEREMEKSYKYNPAHPMNYLQEGTSADSWPWDYLDSNQTQQPVEP</sequence>
<proteinExistence type="predicted"/>
<evidence type="ECO:0000313" key="3">
    <source>
        <dbReference type="Proteomes" id="UP000278907"/>
    </source>
</evidence>